<evidence type="ECO:0000313" key="8">
    <source>
        <dbReference type="EMBL" id="THH14939.1"/>
    </source>
</evidence>
<evidence type="ECO:0000256" key="6">
    <source>
        <dbReference type="RuleBase" id="RU361139"/>
    </source>
</evidence>
<evidence type="ECO:0000256" key="2">
    <source>
        <dbReference type="ARBA" id="ARBA00023002"/>
    </source>
</evidence>
<feature type="domain" description="Dehydrogenase E1 component" evidence="7">
    <location>
        <begin position="758"/>
        <end position="1052"/>
    </location>
</feature>
<sequence>MTIKTINVATLKKVKNDVIGNPSAKSALAQDEVFVATPAHRLVDCLNAPEQFEGPRGSQDDIRIEAAQVMSSLSYGTPEALRSVLCANAHQAFLYAISKFDASESVAIRAAFARALRSLAAATAELVGPSQWGLHDDSSSFREEAKATLDYFFQLEVLDVYLPLLTDPSPQVSTSIAQLLGSTLRTQEHRHTVAEWLPPADRNKDVRSRRGWEKLDVSNTTAPGRQGGWVARHLTSLLSSRDLKVQEAALSALAALARDNYEVAANLAKPGLDETETPSALSMALGLCKTRATSVQLAASLCATHIVRGSTSPIAIDISSSLTIMHVMNRLIASATEQPQTRTKACFILNYLVTDEKELCQMAFDRGCLTKLAALVKSITQTEKASEWDEDEAESISCLREAALTAIAVLAVADNDIRCDITDNLHLIPYISAALSHRHVGVRYAACQCIRSLSRSVAVVRTSLVDSELGKSLYQTFLQEDEDRRVTFAALLALFLKEGLVKRLSQLLHSGYAKLRLNALWAVKNLLFKCKSSTKQAVMGELGWAEIKSLLSDPDPGVQEQAFHVLRNFASSEEDIELMFRRLGGEEALLEMLREALESKNADVVLQAAWVLCNLANGTPEHQAQVLGNGPILHALRSCLVDAPMEVRRAAVSCVVQLARAGSWRHQELREAGFDSTLRHICEYTGAVSPSALSANPTLVRSLQTAADSTQLTQAVPEHGSHPFPVQLHEESFHAYRTEAPSLEVEVTKDGLLRMYTQMATIRRMEHSADALYRSKLIRGFCHLAIGQEAVAVGLESSITHEDLVITSYRCHPFAVLRGGTVTGVLAELLGRQAGMSHGKGGSMHIFTPRFFGGNGIVGAQVPLGAGIAFTQQYLGKPTATFAMYGDGASNQGQVFEAFNMAKLWNLPCVFVIENNKYGMGTSAERSSSNTDYYTRGDKIPGIQANGMDIVATAQAVKHAREWVIAGKGPILLEFVTYRYGGHSMSDPGTTYRTREEVQRMRSTQDPIRGLQRYIEEWGVATPEDLKKIDKEAKITIDNAVEEAKASPEPPIEELWTDIYYKGTEPPFMRGREREEIHYY</sequence>
<accession>A0A4S4LRG8</accession>
<feature type="repeat" description="ARM" evidence="5">
    <location>
        <begin position="584"/>
        <end position="630"/>
    </location>
</feature>
<dbReference type="SUPFAM" id="SSF52518">
    <property type="entry name" value="Thiamin diphosphate-binding fold (THDP-binding)"/>
    <property type="match status" value="1"/>
</dbReference>
<comment type="catalytic activity">
    <reaction evidence="6">
        <text>N(6)-[(R)-lipoyl]-L-lysyl-[protein] + pyruvate + H(+) = N(6)-[(R)-S(8)-acetyldihydrolipoyl]-L-lysyl-[protein] + CO2</text>
        <dbReference type="Rhea" id="RHEA:19189"/>
        <dbReference type="Rhea" id="RHEA-COMP:10474"/>
        <dbReference type="Rhea" id="RHEA-COMP:10478"/>
        <dbReference type="ChEBI" id="CHEBI:15361"/>
        <dbReference type="ChEBI" id="CHEBI:15378"/>
        <dbReference type="ChEBI" id="CHEBI:16526"/>
        <dbReference type="ChEBI" id="CHEBI:83099"/>
        <dbReference type="ChEBI" id="CHEBI:83111"/>
        <dbReference type="EC" id="1.2.4.1"/>
    </reaction>
</comment>
<gene>
    <name evidence="8" type="ORF">EW146_g5460</name>
</gene>
<comment type="caution">
    <text evidence="8">The sequence shown here is derived from an EMBL/GenBank/DDBJ whole genome shotgun (WGS) entry which is preliminary data.</text>
</comment>
<dbReference type="FunFam" id="3.40.50.970:FF:000013">
    <property type="entry name" value="Pyruvate dehydrogenase E1 component subunit alpha"/>
    <property type="match status" value="1"/>
</dbReference>
<keyword evidence="2 6" id="KW-0560">Oxidoreductase</keyword>
<dbReference type="PROSITE" id="PS50176">
    <property type="entry name" value="ARM_REPEAT"/>
    <property type="match status" value="1"/>
</dbReference>
<dbReference type="GO" id="GO:0004739">
    <property type="term" value="F:pyruvate dehydrogenase (acetyl-transferring) activity"/>
    <property type="evidence" value="ECO:0007669"/>
    <property type="project" value="UniProtKB-UniRule"/>
</dbReference>
<dbReference type="AlphaFoldDB" id="A0A4S4LRG8"/>
<proteinExistence type="predicted"/>
<dbReference type="SUPFAM" id="SSF48371">
    <property type="entry name" value="ARM repeat"/>
    <property type="match status" value="2"/>
</dbReference>
<dbReference type="InterPro" id="IPR017597">
    <property type="entry name" value="Pyrv_DH_E1_asu_subgrp-y"/>
</dbReference>
<dbReference type="InterPro" id="IPR029061">
    <property type="entry name" value="THDP-binding"/>
</dbReference>
<dbReference type="EC" id="1.2.4.1" evidence="6"/>
<evidence type="ECO:0000259" key="7">
    <source>
        <dbReference type="Pfam" id="PF00676"/>
    </source>
</evidence>
<dbReference type="OrthoDB" id="5559898at2759"/>
<reference evidence="8 9" key="1">
    <citation type="submission" date="2019-02" db="EMBL/GenBank/DDBJ databases">
        <title>Genome sequencing of the rare red list fungi Bondarzewia mesenterica.</title>
        <authorList>
            <person name="Buettner E."/>
            <person name="Kellner H."/>
        </authorList>
    </citation>
    <scope>NUCLEOTIDE SEQUENCE [LARGE SCALE GENOMIC DNA]</scope>
    <source>
        <strain evidence="8 9">DSM 108281</strain>
    </source>
</reference>
<evidence type="ECO:0000256" key="3">
    <source>
        <dbReference type="ARBA" id="ARBA00023052"/>
    </source>
</evidence>
<dbReference type="InterPro" id="IPR016024">
    <property type="entry name" value="ARM-type_fold"/>
</dbReference>
<dbReference type="EMBL" id="SGPL01000239">
    <property type="protein sequence ID" value="THH14939.1"/>
    <property type="molecule type" value="Genomic_DNA"/>
</dbReference>
<evidence type="ECO:0000313" key="9">
    <source>
        <dbReference type="Proteomes" id="UP000310158"/>
    </source>
</evidence>
<keyword evidence="4 6" id="KW-0670">Pyruvate</keyword>
<evidence type="ECO:0000256" key="5">
    <source>
        <dbReference type="PROSITE-ProRule" id="PRU00259"/>
    </source>
</evidence>
<dbReference type="Gene3D" id="1.25.10.10">
    <property type="entry name" value="Leucine-rich Repeat Variant"/>
    <property type="match status" value="3"/>
</dbReference>
<dbReference type="InterPro" id="IPR001017">
    <property type="entry name" value="DH_E1"/>
</dbReference>
<dbReference type="InterPro" id="IPR000225">
    <property type="entry name" value="Armadillo"/>
</dbReference>
<keyword evidence="9" id="KW-1185">Reference proteome</keyword>
<dbReference type="SMART" id="SM00185">
    <property type="entry name" value="ARM"/>
    <property type="match status" value="6"/>
</dbReference>
<organism evidence="8 9">
    <name type="scientific">Bondarzewia mesenterica</name>
    <dbReference type="NCBI Taxonomy" id="1095465"/>
    <lineage>
        <taxon>Eukaryota</taxon>
        <taxon>Fungi</taxon>
        <taxon>Dikarya</taxon>
        <taxon>Basidiomycota</taxon>
        <taxon>Agaricomycotina</taxon>
        <taxon>Agaricomycetes</taxon>
        <taxon>Russulales</taxon>
        <taxon>Bondarzewiaceae</taxon>
        <taxon>Bondarzewia</taxon>
    </lineage>
</organism>
<name>A0A4S4LRG8_9AGAM</name>
<dbReference type="PANTHER" id="PTHR11516">
    <property type="entry name" value="PYRUVATE DEHYDROGENASE E1 COMPONENT, ALPHA SUBUNIT BACTERIAL AND ORGANELLAR"/>
    <property type="match status" value="1"/>
</dbReference>
<dbReference type="InterPro" id="IPR011989">
    <property type="entry name" value="ARM-like"/>
</dbReference>
<keyword evidence="3 6" id="KW-0786">Thiamine pyrophosphate</keyword>
<dbReference type="InterPro" id="IPR050642">
    <property type="entry name" value="PDH_E1_Alpha_Subunit"/>
</dbReference>
<evidence type="ECO:0000256" key="1">
    <source>
        <dbReference type="ARBA" id="ARBA00001964"/>
    </source>
</evidence>
<dbReference type="PANTHER" id="PTHR11516:SF60">
    <property type="entry name" value="PYRUVATE DEHYDROGENASE E1 COMPONENT SUBUNIT ALPHA"/>
    <property type="match status" value="1"/>
</dbReference>
<dbReference type="GO" id="GO:0006086">
    <property type="term" value="P:pyruvate decarboxylation to acetyl-CoA"/>
    <property type="evidence" value="ECO:0007669"/>
    <property type="project" value="InterPro"/>
</dbReference>
<dbReference type="Gene3D" id="3.40.50.970">
    <property type="match status" value="1"/>
</dbReference>
<dbReference type="Proteomes" id="UP000310158">
    <property type="component" value="Unassembled WGS sequence"/>
</dbReference>
<dbReference type="NCBIfam" id="TIGR03182">
    <property type="entry name" value="PDH_E1_alph_y"/>
    <property type="match status" value="1"/>
</dbReference>
<comment type="function">
    <text evidence="6">The pyruvate dehydrogenase complex catalyzes the overall conversion of pyruvate to acetyl-CoA and CO(2).</text>
</comment>
<protein>
    <recommendedName>
        <fullName evidence="6">Pyruvate dehydrogenase E1 component subunit alpha</fullName>
        <ecNumber evidence="6">1.2.4.1</ecNumber>
    </recommendedName>
</protein>
<dbReference type="CDD" id="cd02000">
    <property type="entry name" value="TPP_E1_PDC_ADC_BCADC"/>
    <property type="match status" value="1"/>
</dbReference>
<dbReference type="Pfam" id="PF00676">
    <property type="entry name" value="E1_dh"/>
    <property type="match status" value="1"/>
</dbReference>
<comment type="cofactor">
    <cofactor evidence="1 6">
        <name>thiamine diphosphate</name>
        <dbReference type="ChEBI" id="CHEBI:58937"/>
    </cofactor>
</comment>
<evidence type="ECO:0000256" key="4">
    <source>
        <dbReference type="ARBA" id="ARBA00023317"/>
    </source>
</evidence>